<dbReference type="Proteomes" id="UP000308768">
    <property type="component" value="Unassembled WGS sequence"/>
</dbReference>
<feature type="region of interest" description="Disordered" evidence="1">
    <location>
        <begin position="96"/>
        <end position="195"/>
    </location>
</feature>
<comment type="caution">
    <text evidence="2">The sequence shown here is derived from an EMBL/GenBank/DDBJ whole genome shotgun (WGS) entry which is preliminary data.</text>
</comment>
<gene>
    <name evidence="2" type="ORF">B0A49_07403</name>
</gene>
<accession>A0A4U0WQ02</accession>
<feature type="compositionally biased region" description="Basic and acidic residues" evidence="1">
    <location>
        <begin position="110"/>
        <end position="130"/>
    </location>
</feature>
<organism evidence="2 3">
    <name type="scientific">Cryomyces minteri</name>
    <dbReference type="NCBI Taxonomy" id="331657"/>
    <lineage>
        <taxon>Eukaryota</taxon>
        <taxon>Fungi</taxon>
        <taxon>Dikarya</taxon>
        <taxon>Ascomycota</taxon>
        <taxon>Pezizomycotina</taxon>
        <taxon>Dothideomycetes</taxon>
        <taxon>Dothideomycetes incertae sedis</taxon>
        <taxon>Cryomyces</taxon>
    </lineage>
</organism>
<name>A0A4U0WQ02_9PEZI</name>
<protein>
    <submittedName>
        <fullName evidence="2">Uncharacterized protein</fullName>
    </submittedName>
</protein>
<dbReference type="EMBL" id="NAJN01001137">
    <property type="protein sequence ID" value="TKA65460.1"/>
    <property type="molecule type" value="Genomic_DNA"/>
</dbReference>
<reference evidence="2 3" key="1">
    <citation type="submission" date="2017-03" db="EMBL/GenBank/DDBJ databases">
        <title>Genomes of endolithic fungi from Antarctica.</title>
        <authorList>
            <person name="Coleine C."/>
            <person name="Masonjones S."/>
            <person name="Stajich J.E."/>
        </authorList>
    </citation>
    <scope>NUCLEOTIDE SEQUENCE [LARGE SCALE GENOMIC DNA]</scope>
    <source>
        <strain evidence="2 3">CCFEE 5187</strain>
    </source>
</reference>
<sequence length="295" mass="32908">MGLLKRLCHGLQENLGIGKRGREYHYGANDQVIHREEYEQYRQAIYESYRAPDWYCHGTSRYQHRDRLCAGGPRGILFTGLRLKDMGVILTKGYDKADEEARKKAPPRAYSDEDRRGNAHSQKWEQDVKDAGPASWTDGSYHNPDINSDSRKDGSSHSSNGAREPRGKQGHLYRRGEIDYDDGRPGARGPGQHCTRNHVPMVVSFVAAKTLATTRVRMLEDLVHNLGLEADEIMTDMTMLAVQWITTTSSATNIRLLECLLHTLGVGAGRKMREVETVAGIETTHGTTSVAAATG</sequence>
<evidence type="ECO:0000313" key="3">
    <source>
        <dbReference type="Proteomes" id="UP000308768"/>
    </source>
</evidence>
<feature type="compositionally biased region" description="Basic and acidic residues" evidence="1">
    <location>
        <begin position="174"/>
        <end position="185"/>
    </location>
</feature>
<evidence type="ECO:0000256" key="1">
    <source>
        <dbReference type="SAM" id="MobiDB-lite"/>
    </source>
</evidence>
<dbReference type="AlphaFoldDB" id="A0A4U0WQ02"/>
<proteinExistence type="predicted"/>
<keyword evidence="3" id="KW-1185">Reference proteome</keyword>
<evidence type="ECO:0000313" key="2">
    <source>
        <dbReference type="EMBL" id="TKA65460.1"/>
    </source>
</evidence>